<evidence type="ECO:0000256" key="3">
    <source>
        <dbReference type="ARBA" id="ARBA00045586"/>
    </source>
</evidence>
<accession>C1BPD3</accession>
<protein>
    <recommendedName>
        <fullName evidence="2">DET1- and DDB1-associated protein 1</fullName>
    </recommendedName>
</protein>
<organism evidence="6">
    <name type="scientific">Caligus rogercresseyi</name>
    <name type="common">Sea louse</name>
    <dbReference type="NCBI Taxonomy" id="217165"/>
    <lineage>
        <taxon>Eukaryota</taxon>
        <taxon>Metazoa</taxon>
        <taxon>Ecdysozoa</taxon>
        <taxon>Arthropoda</taxon>
        <taxon>Crustacea</taxon>
        <taxon>Multicrustacea</taxon>
        <taxon>Hexanauplia</taxon>
        <taxon>Copepoda</taxon>
        <taxon>Siphonostomatoida</taxon>
        <taxon>Caligidae</taxon>
        <taxon>Caligus</taxon>
    </lineage>
</organism>
<sequence length="124" mass="14000">MPCSPVSDFLRDLPSRDRDNFTRLSSEAGGSPNGHQSVRRSTVYVPTKDFPSEQIIITEKTNILLRFLHQQWEKKAGTKRRDTSEAGTDLTDTSERKKARLDSPNTPGNNSQPPPSTLNRYNEI</sequence>
<comment type="function">
    <text evidence="3">Functions as a component of numerous distinct DCX (DDB1-CUL4-X-box) E3 ubiquitin-protein ligase complexes which mediate the ubiquitination and subsequent proteasomal degradation of target proteins. In the DCX complexes, acts as a scaffolding subunit required to stabilize the complex.</text>
</comment>
<feature type="region of interest" description="Disordered" evidence="4">
    <location>
        <begin position="1"/>
        <end position="45"/>
    </location>
</feature>
<name>C1BPD3_CALRO</name>
<dbReference type="InterPro" id="IPR018276">
    <property type="entry name" value="DDA1_dom"/>
</dbReference>
<dbReference type="PANTHER" id="PTHR31879">
    <property type="entry name" value="DET1- AND DDB1-ASSOCIATED PROTEIN 1"/>
    <property type="match status" value="1"/>
</dbReference>
<evidence type="ECO:0000256" key="4">
    <source>
        <dbReference type="SAM" id="MobiDB-lite"/>
    </source>
</evidence>
<dbReference type="GO" id="GO:0080008">
    <property type="term" value="C:Cul4-RING E3 ubiquitin ligase complex"/>
    <property type="evidence" value="ECO:0007669"/>
    <property type="project" value="TreeGrafter"/>
</dbReference>
<evidence type="ECO:0000313" key="6">
    <source>
        <dbReference type="EMBL" id="ACO10886.1"/>
    </source>
</evidence>
<feature type="compositionally biased region" description="Polar residues" evidence="4">
    <location>
        <begin position="103"/>
        <end position="124"/>
    </location>
</feature>
<evidence type="ECO:0000256" key="1">
    <source>
        <dbReference type="ARBA" id="ARBA00008042"/>
    </source>
</evidence>
<feature type="region of interest" description="Disordered" evidence="4">
    <location>
        <begin position="74"/>
        <end position="124"/>
    </location>
</feature>
<feature type="domain" description="DET1- and DDB1-associated protein 1" evidence="5">
    <location>
        <begin position="8"/>
        <end position="74"/>
    </location>
</feature>
<feature type="compositionally biased region" description="Basic and acidic residues" evidence="4">
    <location>
        <begin position="74"/>
        <end position="84"/>
    </location>
</feature>
<evidence type="ECO:0000259" key="5">
    <source>
        <dbReference type="Pfam" id="PF10172"/>
    </source>
</evidence>
<dbReference type="AlphaFoldDB" id="C1BPD3"/>
<dbReference type="PANTHER" id="PTHR31879:SF2">
    <property type="entry name" value="DET1- AND DDB1-ASSOCIATED PROTEIN 1"/>
    <property type="match status" value="1"/>
</dbReference>
<dbReference type="EMBL" id="BT076462">
    <property type="protein sequence ID" value="ACO10886.1"/>
    <property type="molecule type" value="mRNA"/>
</dbReference>
<dbReference type="InterPro" id="IPR033575">
    <property type="entry name" value="DDA1-like"/>
</dbReference>
<dbReference type="GO" id="GO:0032436">
    <property type="term" value="P:positive regulation of proteasomal ubiquitin-dependent protein catabolic process"/>
    <property type="evidence" value="ECO:0007669"/>
    <property type="project" value="TreeGrafter"/>
</dbReference>
<reference evidence="6" key="1">
    <citation type="submission" date="2009-03" db="EMBL/GenBank/DDBJ databases">
        <title>Caligus rogercresseyi ESTs and full-length cDNAs.</title>
        <authorList>
            <person name="Yasuike M."/>
            <person name="von Schalburg K."/>
            <person name="Cooper G."/>
            <person name="Leong J."/>
            <person name="Jones S.R.M."/>
            <person name="Koop B.F."/>
        </authorList>
    </citation>
    <scope>NUCLEOTIDE SEQUENCE</scope>
    <source>
        <tissue evidence="6">Whole tissue</tissue>
    </source>
</reference>
<gene>
    <name evidence="6" type="primary">DDA1</name>
</gene>
<proteinExistence type="evidence at transcript level"/>
<evidence type="ECO:0000256" key="2">
    <source>
        <dbReference type="ARBA" id="ARBA00018256"/>
    </source>
</evidence>
<dbReference type="Pfam" id="PF10172">
    <property type="entry name" value="DDA1"/>
    <property type="match status" value="1"/>
</dbReference>
<comment type="similarity">
    <text evidence="1">Belongs to the DDA1 family.</text>
</comment>
<feature type="compositionally biased region" description="Basic and acidic residues" evidence="4">
    <location>
        <begin position="9"/>
        <end position="21"/>
    </location>
</feature>